<keyword evidence="1" id="KW-0238">DNA-binding</keyword>
<dbReference type="EMBL" id="FNCH01000011">
    <property type="protein sequence ID" value="SDG82049.1"/>
    <property type="molecule type" value="Genomic_DNA"/>
</dbReference>
<dbReference type="InterPro" id="IPR010982">
    <property type="entry name" value="Lambda_DNA-bd_dom_sf"/>
</dbReference>
<dbReference type="Pfam" id="PF01381">
    <property type="entry name" value="HTH_3"/>
    <property type="match status" value="1"/>
</dbReference>
<dbReference type="STRING" id="405671.SAMN05421827_111163"/>
<dbReference type="AlphaFoldDB" id="A0A1G7XCZ2"/>
<dbReference type="SMART" id="SM00530">
    <property type="entry name" value="HTH_XRE"/>
    <property type="match status" value="1"/>
</dbReference>
<dbReference type="InterPro" id="IPR001387">
    <property type="entry name" value="Cro/C1-type_HTH"/>
</dbReference>
<dbReference type="PROSITE" id="PS50943">
    <property type="entry name" value="HTH_CROC1"/>
    <property type="match status" value="1"/>
</dbReference>
<dbReference type="GO" id="GO:0003677">
    <property type="term" value="F:DNA binding"/>
    <property type="evidence" value="ECO:0007669"/>
    <property type="project" value="UniProtKB-KW"/>
</dbReference>
<keyword evidence="2" id="KW-0175">Coiled coil</keyword>
<evidence type="ECO:0000259" key="3">
    <source>
        <dbReference type="PROSITE" id="PS50943"/>
    </source>
</evidence>
<evidence type="ECO:0000313" key="4">
    <source>
        <dbReference type="EMBL" id="SDG82049.1"/>
    </source>
</evidence>
<dbReference type="PANTHER" id="PTHR46558">
    <property type="entry name" value="TRACRIPTIONAL REGULATORY PROTEIN-RELATED-RELATED"/>
    <property type="match status" value="1"/>
</dbReference>
<dbReference type="Proteomes" id="UP000199643">
    <property type="component" value="Unassembled WGS sequence"/>
</dbReference>
<feature type="domain" description="HTH cro/C1-type" evidence="3">
    <location>
        <begin position="7"/>
        <end position="61"/>
    </location>
</feature>
<reference evidence="5" key="1">
    <citation type="submission" date="2016-10" db="EMBL/GenBank/DDBJ databases">
        <authorList>
            <person name="Varghese N."/>
            <person name="Submissions S."/>
        </authorList>
    </citation>
    <scope>NUCLEOTIDE SEQUENCE [LARGE SCALE GENOMIC DNA]</scope>
    <source>
        <strain evidence="5">DSM 17933</strain>
    </source>
</reference>
<dbReference type="CDD" id="cd00093">
    <property type="entry name" value="HTH_XRE"/>
    <property type="match status" value="1"/>
</dbReference>
<keyword evidence="5" id="KW-1185">Reference proteome</keyword>
<feature type="coiled-coil region" evidence="2">
    <location>
        <begin position="84"/>
        <end position="125"/>
    </location>
</feature>
<sequence length="131" mass="15261">MVIGAKLKQARENKRVSQEELALILKTTQKTVSNWESDKGLPSLDYLAKIETVLGVDILSWLAENGIVFNHHNEKGEHAAINNKNFSEELKEQYEKRLEDKDKNIEELKKEIHFLRKMLNTKQIVIKKETF</sequence>
<dbReference type="RefSeq" id="WP_090501264.1">
    <property type="nucleotide sequence ID" value="NZ_FNCH01000011.1"/>
</dbReference>
<protein>
    <submittedName>
        <fullName evidence="4">Helix-turn-helix</fullName>
    </submittedName>
</protein>
<name>A0A1G7XCZ2_9SPHI</name>
<evidence type="ECO:0000313" key="5">
    <source>
        <dbReference type="Proteomes" id="UP000199643"/>
    </source>
</evidence>
<evidence type="ECO:0000256" key="2">
    <source>
        <dbReference type="SAM" id="Coils"/>
    </source>
</evidence>
<dbReference type="SUPFAM" id="SSF47413">
    <property type="entry name" value="lambda repressor-like DNA-binding domains"/>
    <property type="match status" value="1"/>
</dbReference>
<accession>A0A1G7XCZ2</accession>
<dbReference type="Gene3D" id="1.10.260.40">
    <property type="entry name" value="lambda repressor-like DNA-binding domains"/>
    <property type="match status" value="1"/>
</dbReference>
<evidence type="ECO:0000256" key="1">
    <source>
        <dbReference type="ARBA" id="ARBA00023125"/>
    </source>
</evidence>
<dbReference type="PANTHER" id="PTHR46558:SF4">
    <property type="entry name" value="DNA-BIDING PHAGE PROTEIN"/>
    <property type="match status" value="1"/>
</dbReference>
<organism evidence="4 5">
    <name type="scientific">Pedobacter terrae</name>
    <dbReference type="NCBI Taxonomy" id="405671"/>
    <lineage>
        <taxon>Bacteria</taxon>
        <taxon>Pseudomonadati</taxon>
        <taxon>Bacteroidota</taxon>
        <taxon>Sphingobacteriia</taxon>
        <taxon>Sphingobacteriales</taxon>
        <taxon>Sphingobacteriaceae</taxon>
        <taxon>Pedobacter</taxon>
    </lineage>
</organism>
<gene>
    <name evidence="4" type="ORF">SAMN05421827_111163</name>
</gene>
<dbReference type="OrthoDB" id="959032at2"/>
<proteinExistence type="predicted"/>